<reference evidence="3" key="1">
    <citation type="submission" date="2017-01" db="EMBL/GenBank/DDBJ databases">
        <title>Comparative genomics of anhydrobiosis in the tardigrade Hypsibius dujardini.</title>
        <authorList>
            <person name="Yoshida Y."/>
            <person name="Koutsovoulos G."/>
            <person name="Laetsch D."/>
            <person name="Stevens L."/>
            <person name="Kumar S."/>
            <person name="Horikawa D."/>
            <person name="Ishino K."/>
            <person name="Komine S."/>
            <person name="Tomita M."/>
            <person name="Blaxter M."/>
            <person name="Arakawa K."/>
        </authorList>
    </citation>
    <scope>NUCLEOTIDE SEQUENCE [LARGE SCALE GENOMIC DNA]</scope>
    <source>
        <strain evidence="3">Z151</strain>
    </source>
</reference>
<protein>
    <recommendedName>
        <fullName evidence="1">Mitochondrial genome maintenance exonuclease 1</fullName>
        <ecNumber evidence="1">3.1.-.-</ecNumber>
    </recommendedName>
</protein>
<sequence length="516" mass="57792">MVPHDYYTDSLFGYGAIDVPTAVKRHFIKYNLKDIRYPVAEWNDFGEPEEPHCLPADAKAQFDEDGASVYGPLLVVDRDDPSCFIVMDFSKREKTNDEEQQLYGDLVATNFVARPLLAENVEDFGKVSELYEAPGTVDRTAPVKCRPEDDALVYGPRIPSLPKIEGLEYFDFSERIHHRAPEGFLPLYNTFPGLVQGDVDWAAVESNKRRPKTVVTAPASTVKKSAPAKAVSKLPSKFEIVELKTDDDLKALPEAPLLNKLRPGCPADSGSRFQSGAVVLKLCPEILLGRSLAVNKYPSVSDVLDVTMKAIDRKRLTNWRALKIKELGEEGFGLSQQNILSNGEAFRAAVRSVLTSSSTTITTVNVPDWDKGLWQSVRKVFHDITDVVSLNERSEHPFLCYHGQPESVVSLEGQQCLVEWKTSTTKADTVLALQSNPVQVAAYLGALNFDRKFADRKLQLRTGAVVVAYESGEPASVVRLDYDKIRPYWTLWLKRLQQYWRLASVSKALPEPKNKW</sequence>
<dbReference type="GO" id="GO:0006264">
    <property type="term" value="P:mitochondrial DNA replication"/>
    <property type="evidence" value="ECO:0007669"/>
    <property type="project" value="TreeGrafter"/>
</dbReference>
<feature type="active site" evidence="1">
    <location>
        <position position="419"/>
    </location>
</feature>
<comment type="function">
    <text evidence="1">Metal-dependent single-stranded DNA (ssDNA) exonuclease involved in mitochondrial genome maintenance.</text>
</comment>
<evidence type="ECO:0000313" key="3">
    <source>
        <dbReference type="Proteomes" id="UP000192578"/>
    </source>
</evidence>
<dbReference type="AlphaFoldDB" id="A0A1W0WSF3"/>
<feature type="active site" evidence="1">
    <location>
        <position position="421"/>
    </location>
</feature>
<comment type="caution">
    <text evidence="1">Lacks conserved residue(s) required for the propagation of feature annotation.</text>
</comment>
<dbReference type="OrthoDB" id="5777131at2759"/>
<evidence type="ECO:0000256" key="1">
    <source>
        <dbReference type="HAMAP-Rule" id="MF_03030"/>
    </source>
</evidence>
<dbReference type="GO" id="GO:0005739">
    <property type="term" value="C:mitochondrion"/>
    <property type="evidence" value="ECO:0007669"/>
    <property type="project" value="UniProtKB-SubCell"/>
</dbReference>
<evidence type="ECO:0000313" key="2">
    <source>
        <dbReference type="EMBL" id="OQV18107.1"/>
    </source>
</evidence>
<organism evidence="2 3">
    <name type="scientific">Hypsibius exemplaris</name>
    <name type="common">Freshwater tardigrade</name>
    <dbReference type="NCBI Taxonomy" id="2072580"/>
    <lineage>
        <taxon>Eukaryota</taxon>
        <taxon>Metazoa</taxon>
        <taxon>Ecdysozoa</taxon>
        <taxon>Tardigrada</taxon>
        <taxon>Eutardigrada</taxon>
        <taxon>Parachela</taxon>
        <taxon>Hypsibioidea</taxon>
        <taxon>Hypsibiidae</taxon>
        <taxon>Hypsibius</taxon>
    </lineage>
</organism>
<dbReference type="HAMAP" id="MF_03030">
    <property type="entry name" value="MGME1"/>
    <property type="match status" value="1"/>
</dbReference>
<gene>
    <name evidence="2" type="ORF">BV898_07877</name>
</gene>
<keyword evidence="1" id="KW-0540">Nuclease</keyword>
<comment type="subcellular location">
    <subcellularLocation>
        <location evidence="1">Mitochondrion</location>
    </subcellularLocation>
</comment>
<dbReference type="PANTHER" id="PTHR31340:SF3">
    <property type="entry name" value="MITOCHONDRIAL GENOME MAINTENANCE EXONUCLEASE 1"/>
    <property type="match status" value="1"/>
</dbReference>
<proteinExistence type="inferred from homology"/>
<dbReference type="PANTHER" id="PTHR31340">
    <property type="entry name" value="MITOCHONDRIAL GENOME MAINTENANCE EXONUCLEASE 1"/>
    <property type="match status" value="1"/>
</dbReference>
<dbReference type="GO" id="GO:0043504">
    <property type="term" value="P:mitochondrial DNA repair"/>
    <property type="evidence" value="ECO:0007669"/>
    <property type="project" value="UniProtKB-UniRule"/>
</dbReference>
<keyword evidence="1" id="KW-0378">Hydrolase</keyword>
<dbReference type="EC" id="3.1.-.-" evidence="1"/>
<keyword evidence="3" id="KW-1185">Reference proteome</keyword>
<accession>A0A1W0WSF3</accession>
<keyword evidence="1 2" id="KW-0269">Exonuclease</keyword>
<dbReference type="EMBL" id="MTYJ01000053">
    <property type="protein sequence ID" value="OQV18107.1"/>
    <property type="molecule type" value="Genomic_DNA"/>
</dbReference>
<dbReference type="GO" id="GO:0008297">
    <property type="term" value="F:single-stranded DNA exodeoxyribonuclease activity"/>
    <property type="evidence" value="ECO:0007669"/>
    <property type="project" value="UniProtKB-UniRule"/>
</dbReference>
<dbReference type="Proteomes" id="UP000192578">
    <property type="component" value="Unassembled WGS sequence"/>
</dbReference>
<keyword evidence="1" id="KW-0496">Mitochondrion</keyword>
<comment type="similarity">
    <text evidence="1">Belongs to the MGME1 family.</text>
</comment>
<name>A0A1W0WSF3_HYPEX</name>
<comment type="caution">
    <text evidence="2">The sequence shown here is derived from an EMBL/GenBank/DDBJ whole genome shotgun (WGS) entry which is preliminary data.</text>
</comment>